<comment type="caution">
    <text evidence="2">The sequence shown here is derived from an EMBL/GenBank/DDBJ whole genome shotgun (WGS) entry which is preliminary data.</text>
</comment>
<evidence type="ECO:0008006" key="4">
    <source>
        <dbReference type="Google" id="ProtNLM"/>
    </source>
</evidence>
<gene>
    <name evidence="2" type="ORF">B0T25DRAFT_634676</name>
</gene>
<evidence type="ECO:0000256" key="1">
    <source>
        <dbReference type="SAM" id="SignalP"/>
    </source>
</evidence>
<accession>A0AAJ0M997</accession>
<feature type="signal peptide" evidence="1">
    <location>
        <begin position="1"/>
        <end position="21"/>
    </location>
</feature>
<evidence type="ECO:0000313" key="2">
    <source>
        <dbReference type="EMBL" id="KAK3343620.1"/>
    </source>
</evidence>
<protein>
    <recommendedName>
        <fullName evidence="4">AA1-like domain-containing protein</fullName>
    </recommendedName>
</protein>
<evidence type="ECO:0000313" key="3">
    <source>
        <dbReference type="Proteomes" id="UP001275084"/>
    </source>
</evidence>
<reference evidence="2" key="1">
    <citation type="journal article" date="2023" name="Mol. Phylogenet. Evol.">
        <title>Genome-scale phylogeny and comparative genomics of the fungal order Sordariales.</title>
        <authorList>
            <person name="Hensen N."/>
            <person name="Bonometti L."/>
            <person name="Westerberg I."/>
            <person name="Brannstrom I.O."/>
            <person name="Guillou S."/>
            <person name="Cros-Aarteil S."/>
            <person name="Calhoun S."/>
            <person name="Haridas S."/>
            <person name="Kuo A."/>
            <person name="Mondo S."/>
            <person name="Pangilinan J."/>
            <person name="Riley R."/>
            <person name="LaButti K."/>
            <person name="Andreopoulos B."/>
            <person name="Lipzen A."/>
            <person name="Chen C."/>
            <person name="Yan M."/>
            <person name="Daum C."/>
            <person name="Ng V."/>
            <person name="Clum A."/>
            <person name="Steindorff A."/>
            <person name="Ohm R.A."/>
            <person name="Martin F."/>
            <person name="Silar P."/>
            <person name="Natvig D.O."/>
            <person name="Lalanne C."/>
            <person name="Gautier V."/>
            <person name="Ament-Velasquez S.L."/>
            <person name="Kruys A."/>
            <person name="Hutchinson M.I."/>
            <person name="Powell A.J."/>
            <person name="Barry K."/>
            <person name="Miller A.N."/>
            <person name="Grigoriev I.V."/>
            <person name="Debuchy R."/>
            <person name="Gladieux P."/>
            <person name="Hiltunen Thoren M."/>
            <person name="Johannesson H."/>
        </authorList>
    </citation>
    <scope>NUCLEOTIDE SEQUENCE</scope>
    <source>
        <strain evidence="2">CBS 955.72</strain>
    </source>
</reference>
<proteinExistence type="predicted"/>
<dbReference type="AlphaFoldDB" id="A0AAJ0M997"/>
<name>A0AAJ0M997_9PEZI</name>
<organism evidence="2 3">
    <name type="scientific">Lasiosphaeria hispida</name>
    <dbReference type="NCBI Taxonomy" id="260671"/>
    <lineage>
        <taxon>Eukaryota</taxon>
        <taxon>Fungi</taxon>
        <taxon>Dikarya</taxon>
        <taxon>Ascomycota</taxon>
        <taxon>Pezizomycotina</taxon>
        <taxon>Sordariomycetes</taxon>
        <taxon>Sordariomycetidae</taxon>
        <taxon>Sordariales</taxon>
        <taxon>Lasiosphaeriaceae</taxon>
        <taxon>Lasiosphaeria</taxon>
    </lineage>
</organism>
<dbReference type="Proteomes" id="UP001275084">
    <property type="component" value="Unassembled WGS sequence"/>
</dbReference>
<dbReference type="EMBL" id="JAUIQD010000007">
    <property type="protein sequence ID" value="KAK3343620.1"/>
    <property type="molecule type" value="Genomic_DNA"/>
</dbReference>
<keyword evidence="3" id="KW-1185">Reference proteome</keyword>
<sequence length="226" mass="24352">MTFQLLPLLLLLLPLLPLSHSAPTSRTTPSCAALSRTNLTFTVQSLLYTRIFMGPPCVGPSPVCPPGNLYYGQLSFDLTNPATSDKRPCSASFIGLNDVYTTGATPDSYSGADLWLRCEQGLVFFPEQPGVTRPDRETTTYFRFSHGENRLEVEQSWYCDERGVGGGELMFMGRGAASPALAHGEGEGGYVGNMTVPGVRVGGREEVLVVSGEVVSERVLEPRVGA</sequence>
<feature type="chain" id="PRO_5042490499" description="AA1-like domain-containing protein" evidence="1">
    <location>
        <begin position="22"/>
        <end position="226"/>
    </location>
</feature>
<keyword evidence="1" id="KW-0732">Signal</keyword>
<reference evidence="2" key="2">
    <citation type="submission" date="2023-06" db="EMBL/GenBank/DDBJ databases">
        <authorList>
            <consortium name="Lawrence Berkeley National Laboratory"/>
            <person name="Haridas S."/>
            <person name="Hensen N."/>
            <person name="Bonometti L."/>
            <person name="Westerberg I."/>
            <person name="Brannstrom I.O."/>
            <person name="Guillou S."/>
            <person name="Cros-Aarteil S."/>
            <person name="Calhoun S."/>
            <person name="Kuo A."/>
            <person name="Mondo S."/>
            <person name="Pangilinan J."/>
            <person name="Riley R."/>
            <person name="Labutti K."/>
            <person name="Andreopoulos B."/>
            <person name="Lipzen A."/>
            <person name="Chen C."/>
            <person name="Yanf M."/>
            <person name="Daum C."/>
            <person name="Ng V."/>
            <person name="Clum A."/>
            <person name="Steindorff A."/>
            <person name="Ohm R."/>
            <person name="Martin F."/>
            <person name="Silar P."/>
            <person name="Natvig D."/>
            <person name="Lalanne C."/>
            <person name="Gautier V."/>
            <person name="Ament-Velasquez S.L."/>
            <person name="Kruys A."/>
            <person name="Hutchinson M.I."/>
            <person name="Powell A.J."/>
            <person name="Barry K."/>
            <person name="Miller A.N."/>
            <person name="Grigoriev I.V."/>
            <person name="Debuchy R."/>
            <person name="Gladieux P."/>
            <person name="Thoren M.H."/>
            <person name="Johannesson H."/>
        </authorList>
    </citation>
    <scope>NUCLEOTIDE SEQUENCE</scope>
    <source>
        <strain evidence="2">CBS 955.72</strain>
    </source>
</reference>